<dbReference type="RefSeq" id="WP_344005367.1">
    <property type="nucleotide sequence ID" value="NZ_BAAAMY010000003.1"/>
</dbReference>
<accession>A0ABP5ALM7</accession>
<evidence type="ECO:0000313" key="3">
    <source>
        <dbReference type="Proteomes" id="UP001501612"/>
    </source>
</evidence>
<protein>
    <submittedName>
        <fullName evidence="2">Maleylpyruvate isomerase family mycothiol-dependent enzyme</fullName>
    </submittedName>
</protein>
<evidence type="ECO:0000313" key="2">
    <source>
        <dbReference type="EMBL" id="GAA1913063.1"/>
    </source>
</evidence>
<dbReference type="NCBIfam" id="TIGR03083">
    <property type="entry name" value="maleylpyruvate isomerase family mycothiol-dependent enzyme"/>
    <property type="match status" value="1"/>
</dbReference>
<dbReference type="Pfam" id="PF11716">
    <property type="entry name" value="MDMPI_N"/>
    <property type="match status" value="1"/>
</dbReference>
<dbReference type="Gene3D" id="1.20.120.450">
    <property type="entry name" value="dinb family like domain"/>
    <property type="match status" value="1"/>
</dbReference>
<keyword evidence="3" id="KW-1185">Reference proteome</keyword>
<dbReference type="SUPFAM" id="SSF109854">
    <property type="entry name" value="DinB/YfiT-like putative metalloenzymes"/>
    <property type="match status" value="1"/>
</dbReference>
<sequence length="208" mass="21753">MTDIDVMAEAEAERRDLAALLADLDDGEWAAPSLCAGWTVRDVVAHLLSFEGLGPRVVAATLLRGRTVAGTNAVALARWADAGPAELRARLDAFPRPTGLTAALGGSVGLVDGVIHAQDVRRPLARPRAIPAPRLRHCLGFAVTAPPLRGFWAVRGVRVVATDVDFAHGRGPEARGTGEAVLMTLAGRRGVAAELTGPGADRLRARLG</sequence>
<feature type="domain" description="Mycothiol-dependent maleylpyruvate isomerase metal-binding" evidence="1">
    <location>
        <begin position="11"/>
        <end position="93"/>
    </location>
</feature>
<evidence type="ECO:0000259" key="1">
    <source>
        <dbReference type="Pfam" id="PF11716"/>
    </source>
</evidence>
<name>A0ABP5ALM7_9ACTN</name>
<gene>
    <name evidence="2" type="ORF">GCM10009737_13120</name>
</gene>
<dbReference type="InterPro" id="IPR024344">
    <property type="entry name" value="MDMPI_metal-binding"/>
</dbReference>
<proteinExistence type="predicted"/>
<comment type="caution">
    <text evidence="2">The sequence shown here is derived from an EMBL/GenBank/DDBJ whole genome shotgun (WGS) entry which is preliminary data.</text>
</comment>
<keyword evidence="2" id="KW-0413">Isomerase</keyword>
<reference evidence="3" key="1">
    <citation type="journal article" date="2019" name="Int. J. Syst. Evol. Microbiol.">
        <title>The Global Catalogue of Microorganisms (GCM) 10K type strain sequencing project: providing services to taxonomists for standard genome sequencing and annotation.</title>
        <authorList>
            <consortium name="The Broad Institute Genomics Platform"/>
            <consortium name="The Broad Institute Genome Sequencing Center for Infectious Disease"/>
            <person name="Wu L."/>
            <person name="Ma J."/>
        </authorList>
    </citation>
    <scope>NUCLEOTIDE SEQUENCE [LARGE SCALE GENOMIC DNA]</scope>
    <source>
        <strain evidence="3">JCM 14046</strain>
    </source>
</reference>
<dbReference type="GO" id="GO:0016853">
    <property type="term" value="F:isomerase activity"/>
    <property type="evidence" value="ECO:0007669"/>
    <property type="project" value="UniProtKB-KW"/>
</dbReference>
<dbReference type="EMBL" id="BAAAMY010000003">
    <property type="protein sequence ID" value="GAA1913063.1"/>
    <property type="molecule type" value="Genomic_DNA"/>
</dbReference>
<dbReference type="InterPro" id="IPR017517">
    <property type="entry name" value="Maleyloyr_isom"/>
</dbReference>
<dbReference type="Proteomes" id="UP001501612">
    <property type="component" value="Unassembled WGS sequence"/>
</dbReference>
<dbReference type="InterPro" id="IPR034660">
    <property type="entry name" value="DinB/YfiT-like"/>
</dbReference>
<organism evidence="2 3">
    <name type="scientific">Nocardioides lentus</name>
    <dbReference type="NCBI Taxonomy" id="338077"/>
    <lineage>
        <taxon>Bacteria</taxon>
        <taxon>Bacillati</taxon>
        <taxon>Actinomycetota</taxon>
        <taxon>Actinomycetes</taxon>
        <taxon>Propionibacteriales</taxon>
        <taxon>Nocardioidaceae</taxon>
        <taxon>Nocardioides</taxon>
    </lineage>
</organism>